<dbReference type="SUPFAM" id="SSF75011">
    <property type="entry name" value="3-carboxy-cis,cis-mucoante lactonizing enzyme"/>
    <property type="match status" value="1"/>
</dbReference>
<evidence type="ECO:0000313" key="1">
    <source>
        <dbReference type="EMBL" id="PKR81203.1"/>
    </source>
</evidence>
<gene>
    <name evidence="1" type="ORF">CW751_06355</name>
</gene>
<proteinExistence type="predicted"/>
<keyword evidence="2" id="KW-1185">Reference proteome</keyword>
<organism evidence="1 2">
    <name type="scientific">Brumimicrobium salinarum</name>
    <dbReference type="NCBI Taxonomy" id="2058658"/>
    <lineage>
        <taxon>Bacteria</taxon>
        <taxon>Pseudomonadati</taxon>
        <taxon>Bacteroidota</taxon>
        <taxon>Flavobacteriia</taxon>
        <taxon>Flavobacteriales</taxon>
        <taxon>Crocinitomicaceae</taxon>
        <taxon>Brumimicrobium</taxon>
    </lineage>
</organism>
<name>A0A2I0R3Q2_9FLAO</name>
<dbReference type="OrthoDB" id="1143207at2"/>
<comment type="caution">
    <text evidence="1">The sequence shown here is derived from an EMBL/GenBank/DDBJ whole genome shotgun (WGS) entry which is preliminary data.</text>
</comment>
<dbReference type="Proteomes" id="UP000236654">
    <property type="component" value="Unassembled WGS sequence"/>
</dbReference>
<sequence length="271" mass="31622">MIRYVVILLLLVSSKFVISQSYEWKLEHELINENIEAWDVNPVHEIIFSSNNVLYKLDDDLKKEFTQSRKSISDIVKIDAQHSLKTLIFSAAYQTVYFVDNTLSFQDADIQLFDLDVGYASNVCYSNQTNRFWVFDEQNTRLLRFGGVAGKDLQSKVSNLISITHRETPSEIIENNNEIFLFFNNHGTFVFDLNGSFLREYAYPKATSFYPTEKHLYFLLPGALVRLNRQTNEEVEILLPNKNIAEFKVFKNIFYFKNDEGISKYSLIPTR</sequence>
<dbReference type="AlphaFoldDB" id="A0A2I0R3Q2"/>
<reference evidence="1 2" key="1">
    <citation type="submission" date="2017-12" db="EMBL/GenBank/DDBJ databases">
        <title>The draft genome sequence of Brumimicrobium saltpan LHR20.</title>
        <authorList>
            <person name="Do Z.-J."/>
            <person name="Luo H.-R."/>
        </authorList>
    </citation>
    <scope>NUCLEOTIDE SEQUENCE [LARGE SCALE GENOMIC DNA]</scope>
    <source>
        <strain evidence="1 2">LHR20</strain>
    </source>
</reference>
<accession>A0A2I0R3Q2</accession>
<dbReference type="RefSeq" id="WP_101334163.1">
    <property type="nucleotide sequence ID" value="NZ_PJNI01000005.1"/>
</dbReference>
<protein>
    <submittedName>
        <fullName evidence="1">Uncharacterized protein</fullName>
    </submittedName>
</protein>
<dbReference type="EMBL" id="PJNI01000005">
    <property type="protein sequence ID" value="PKR81203.1"/>
    <property type="molecule type" value="Genomic_DNA"/>
</dbReference>
<evidence type="ECO:0000313" key="2">
    <source>
        <dbReference type="Proteomes" id="UP000236654"/>
    </source>
</evidence>